<comment type="caution">
    <text evidence="1">The sequence shown here is derived from an EMBL/GenBank/DDBJ whole genome shotgun (WGS) entry which is preliminary data.</text>
</comment>
<name>A0A1V6LVK6_9FLAO</name>
<protein>
    <submittedName>
        <fullName evidence="1">Uncharacterized protein</fullName>
    </submittedName>
</protein>
<organism evidence="1 2">
    <name type="scientific">Croceivirga radicis</name>
    <dbReference type="NCBI Taxonomy" id="1929488"/>
    <lineage>
        <taxon>Bacteria</taxon>
        <taxon>Pseudomonadati</taxon>
        <taxon>Bacteroidota</taxon>
        <taxon>Flavobacteriia</taxon>
        <taxon>Flavobacteriales</taxon>
        <taxon>Flavobacteriaceae</taxon>
        <taxon>Croceivirga</taxon>
    </lineage>
</organism>
<evidence type="ECO:0000313" key="1">
    <source>
        <dbReference type="EMBL" id="OQD44046.1"/>
    </source>
</evidence>
<gene>
    <name evidence="1" type="ORF">BUL40_00375</name>
</gene>
<accession>A0A1V6LVK6</accession>
<keyword evidence="2" id="KW-1185">Reference proteome</keyword>
<dbReference type="AlphaFoldDB" id="A0A1V6LVK6"/>
<evidence type="ECO:0000313" key="2">
    <source>
        <dbReference type="Proteomes" id="UP000191680"/>
    </source>
</evidence>
<dbReference type="EMBL" id="MTBC01000001">
    <property type="protein sequence ID" value="OQD44046.1"/>
    <property type="molecule type" value="Genomic_DNA"/>
</dbReference>
<proteinExistence type="predicted"/>
<dbReference type="Proteomes" id="UP000191680">
    <property type="component" value="Unassembled WGS sequence"/>
</dbReference>
<dbReference type="OrthoDB" id="978748at2"/>
<dbReference type="RefSeq" id="WP_010518721.1">
    <property type="nucleotide sequence ID" value="NZ_AFOE01000029.1"/>
</dbReference>
<sequence length="159" mass="18838">MKAATLAQLKKELQHLDREELLQFCLRLGRFKLENKELITYLLFYADDEDGYMETVKQQLDNQFAEINTTSYFYIKKSVRKIVKGLKKNIRYSGKKETEAELLLYFCKKLLTMKPSIKRNKVLTNTYERQLALAQKKISGLHEDLQYDLNLLLEDLKSF</sequence>
<reference evidence="1 2" key="1">
    <citation type="submission" date="2016-12" db="EMBL/GenBank/DDBJ databases">
        <authorList>
            <person name="Song W.-J."/>
            <person name="Kurnit D.M."/>
        </authorList>
    </citation>
    <scope>NUCLEOTIDE SEQUENCE [LARGE SCALE GENOMIC DNA]</scope>
    <source>
        <strain evidence="1 2">HSG9</strain>
    </source>
</reference>